<evidence type="ECO:0000256" key="13">
    <source>
        <dbReference type="PROSITE-ProRule" id="PRU00175"/>
    </source>
</evidence>
<feature type="region of interest" description="Disordered" evidence="14">
    <location>
        <begin position="1284"/>
        <end position="1321"/>
    </location>
</feature>
<feature type="compositionally biased region" description="Basic and acidic residues" evidence="14">
    <location>
        <begin position="587"/>
        <end position="597"/>
    </location>
</feature>
<evidence type="ECO:0000259" key="16">
    <source>
        <dbReference type="PROSITE" id="PS50144"/>
    </source>
</evidence>
<dbReference type="PROSITE" id="PS50089">
    <property type="entry name" value="ZF_RING_2"/>
    <property type="match status" value="1"/>
</dbReference>
<dbReference type="GO" id="GO:0034038">
    <property type="term" value="F:deoxyhypusine synthase activity"/>
    <property type="evidence" value="ECO:0007669"/>
    <property type="project" value="UniProtKB-EC"/>
</dbReference>
<reference evidence="17" key="1">
    <citation type="journal article" date="2020" name="Stud. Mycol.">
        <title>101 Dothideomycetes genomes: a test case for predicting lifestyles and emergence of pathogens.</title>
        <authorList>
            <person name="Haridas S."/>
            <person name="Albert R."/>
            <person name="Binder M."/>
            <person name="Bloem J."/>
            <person name="Labutti K."/>
            <person name="Salamov A."/>
            <person name="Andreopoulos B."/>
            <person name="Baker S."/>
            <person name="Barry K."/>
            <person name="Bills G."/>
            <person name="Bluhm B."/>
            <person name="Cannon C."/>
            <person name="Castanera R."/>
            <person name="Culley D."/>
            <person name="Daum C."/>
            <person name="Ezra D."/>
            <person name="Gonzalez J."/>
            <person name="Henrissat B."/>
            <person name="Kuo A."/>
            <person name="Liang C."/>
            <person name="Lipzen A."/>
            <person name="Lutzoni F."/>
            <person name="Magnuson J."/>
            <person name="Mondo S."/>
            <person name="Nolan M."/>
            <person name="Ohm R."/>
            <person name="Pangilinan J."/>
            <person name="Park H.-J."/>
            <person name="Ramirez L."/>
            <person name="Alfaro M."/>
            <person name="Sun H."/>
            <person name="Tritt A."/>
            <person name="Yoshinaga Y."/>
            <person name="Zwiers L.-H."/>
            <person name="Turgeon B."/>
            <person name="Goodwin S."/>
            <person name="Spatafora J."/>
            <person name="Crous P."/>
            <person name="Grigoriev I."/>
        </authorList>
    </citation>
    <scope>NUCLEOTIDE SEQUENCE</scope>
    <source>
        <strain evidence="17">CBS 133067</strain>
    </source>
</reference>
<dbReference type="InterPro" id="IPR029035">
    <property type="entry name" value="DHS-like_NAD/FAD-binding_dom"/>
</dbReference>
<evidence type="ECO:0000256" key="6">
    <source>
        <dbReference type="ARBA" id="ARBA00009892"/>
    </source>
</evidence>
<keyword evidence="11" id="KW-0520">NAD</keyword>
<dbReference type="InterPro" id="IPR002083">
    <property type="entry name" value="MATH/TRAF_dom"/>
</dbReference>
<keyword evidence="12" id="KW-0386">Hypusine biosynthesis</keyword>
<feature type="domain" description="MATH" evidence="16">
    <location>
        <begin position="635"/>
        <end position="812"/>
    </location>
</feature>
<dbReference type="SMART" id="SM00698">
    <property type="entry name" value="MORN"/>
    <property type="match status" value="4"/>
</dbReference>
<dbReference type="Gene3D" id="3.30.40.10">
    <property type="entry name" value="Zinc/RING finger domain, C3HC4 (zinc finger)"/>
    <property type="match status" value="1"/>
</dbReference>
<feature type="compositionally biased region" description="Low complexity" evidence="14">
    <location>
        <begin position="697"/>
        <end position="720"/>
    </location>
</feature>
<keyword evidence="9" id="KW-0808">Transferase</keyword>
<evidence type="ECO:0000256" key="11">
    <source>
        <dbReference type="ARBA" id="ARBA00023027"/>
    </source>
</evidence>
<dbReference type="PANTHER" id="PTHR11703">
    <property type="entry name" value="DEOXYHYPUSINE SYNTHASE"/>
    <property type="match status" value="1"/>
</dbReference>
<feature type="compositionally biased region" description="Polar residues" evidence="14">
    <location>
        <begin position="362"/>
        <end position="374"/>
    </location>
</feature>
<protein>
    <recommendedName>
        <fullName evidence="7">deoxyhypusine synthase</fullName>
        <ecNumber evidence="7">2.5.1.46</ecNumber>
    </recommendedName>
</protein>
<name>A0A9P4M311_9PEZI</name>
<dbReference type="Proteomes" id="UP000799772">
    <property type="component" value="Unassembled WGS sequence"/>
</dbReference>
<dbReference type="Pfam" id="PF02493">
    <property type="entry name" value="MORN"/>
    <property type="match status" value="4"/>
</dbReference>
<keyword evidence="13" id="KW-0479">Metal-binding</keyword>
<keyword evidence="13" id="KW-0862">Zinc</keyword>
<dbReference type="Pfam" id="PF00443">
    <property type="entry name" value="UCH"/>
    <property type="match status" value="1"/>
</dbReference>
<dbReference type="InterPro" id="IPR001394">
    <property type="entry name" value="Peptidase_C19_UCH"/>
</dbReference>
<dbReference type="SUPFAM" id="SSF52467">
    <property type="entry name" value="DHS-like NAD/FAD-binding domain"/>
    <property type="match status" value="1"/>
</dbReference>
<dbReference type="SUPFAM" id="SSF57850">
    <property type="entry name" value="RING/U-box"/>
    <property type="match status" value="1"/>
</dbReference>
<evidence type="ECO:0000256" key="9">
    <source>
        <dbReference type="ARBA" id="ARBA00022679"/>
    </source>
</evidence>
<dbReference type="GO" id="GO:0008270">
    <property type="term" value="F:zinc ion binding"/>
    <property type="evidence" value="ECO:0007669"/>
    <property type="project" value="UniProtKB-KW"/>
</dbReference>
<dbReference type="SUPFAM" id="SSF54001">
    <property type="entry name" value="Cysteine proteinases"/>
    <property type="match status" value="1"/>
</dbReference>
<dbReference type="Gene3D" id="2.60.210.10">
    <property type="entry name" value="Apoptosis, Tumor Necrosis Factor Receptor Associated Protein 2, Chain A"/>
    <property type="match status" value="1"/>
</dbReference>
<evidence type="ECO:0000256" key="4">
    <source>
        <dbReference type="ARBA" id="ARBA00004496"/>
    </source>
</evidence>
<dbReference type="Gene3D" id="3.90.70.10">
    <property type="entry name" value="Cysteine proteinases"/>
    <property type="match status" value="1"/>
</dbReference>
<comment type="catalytic activity">
    <reaction evidence="1">
        <text>[eIF5A protein]-L-lysine + spermidine = [eIF5A protein]-deoxyhypusine + propane-1,3-diamine</text>
        <dbReference type="Rhea" id="RHEA:33299"/>
        <dbReference type="Rhea" id="RHEA-COMP:10143"/>
        <dbReference type="Rhea" id="RHEA-COMP:10144"/>
        <dbReference type="ChEBI" id="CHEBI:29969"/>
        <dbReference type="ChEBI" id="CHEBI:57484"/>
        <dbReference type="ChEBI" id="CHEBI:57834"/>
        <dbReference type="ChEBI" id="CHEBI:82657"/>
        <dbReference type="EC" id="2.5.1.46"/>
    </reaction>
</comment>
<dbReference type="InterPro" id="IPR038765">
    <property type="entry name" value="Papain-like_cys_pep_sf"/>
</dbReference>
<dbReference type="InterPro" id="IPR001841">
    <property type="entry name" value="Znf_RING"/>
</dbReference>
<dbReference type="EMBL" id="ML978132">
    <property type="protein sequence ID" value="KAF2095200.1"/>
    <property type="molecule type" value="Genomic_DNA"/>
</dbReference>
<comment type="subcellular location">
    <subcellularLocation>
        <location evidence="4">Cytoplasm</location>
    </subcellularLocation>
</comment>
<dbReference type="NCBIfam" id="TIGR00321">
    <property type="entry name" value="dhys"/>
    <property type="match status" value="1"/>
</dbReference>
<keyword evidence="18" id="KW-1185">Reference proteome</keyword>
<keyword evidence="13" id="KW-0863">Zinc-finger</keyword>
<feature type="region of interest" description="Disordered" evidence="14">
    <location>
        <begin position="697"/>
        <end position="742"/>
    </location>
</feature>
<keyword evidence="10" id="KW-0677">Repeat</keyword>
<dbReference type="GO" id="GO:0005737">
    <property type="term" value="C:cytoplasm"/>
    <property type="evidence" value="ECO:0007669"/>
    <property type="project" value="UniProtKB-SubCell"/>
</dbReference>
<dbReference type="GO" id="GO:0016579">
    <property type="term" value="P:protein deubiquitination"/>
    <property type="evidence" value="ECO:0007669"/>
    <property type="project" value="InterPro"/>
</dbReference>
<dbReference type="PANTHER" id="PTHR11703:SF0">
    <property type="entry name" value="DEOXYHYPUSINE SYNTHASE"/>
    <property type="match status" value="1"/>
</dbReference>
<dbReference type="InterPro" id="IPR002773">
    <property type="entry name" value="Deoxyhypusine_synthase"/>
</dbReference>
<feature type="region of interest" description="Disordered" evidence="14">
    <location>
        <begin position="356"/>
        <end position="448"/>
    </location>
</feature>
<dbReference type="Gene3D" id="3.40.910.10">
    <property type="entry name" value="Deoxyhypusine synthase"/>
    <property type="match status" value="1"/>
</dbReference>
<feature type="domain" description="RING-type" evidence="15">
    <location>
        <begin position="1668"/>
        <end position="1705"/>
    </location>
</feature>
<feature type="region of interest" description="Disordered" evidence="14">
    <location>
        <begin position="464"/>
        <end position="597"/>
    </location>
</feature>
<comment type="caution">
    <text evidence="17">The sequence shown here is derived from an EMBL/GenBank/DDBJ whole genome shotgun (WGS) entry which is preliminary data.</text>
</comment>
<dbReference type="InterPro" id="IPR008974">
    <property type="entry name" value="TRAF-like"/>
</dbReference>
<sequence>MSQSNGGTANAAPSLATDAVLMASEPIPEGTRTVSGIDFNKYADRSIPVEELLAGISNMGFQGSSIGEAIRIINDMRSWRDPETHEGTTIFLGYTSNMISSGLRDIFRYLVQHKHVSAIVTTAGGVEEDFIKCLGPTYHGSFTYSGVALRDKGWNRIGNLIVPNENYTKFEDWILPIFDKMLEEQESTRLLDEDSRVRWTPSKVIHRLGKEINNEESVYYWAYKNNIPVFCPALTDGSLGDMLYFHTFKTSPKMLSIDIVEDIRKINSLANWAKRGGMIILGGGVVKHHIANAFLMRNGAEHAVYINTAQEFDGSDAGARPDEAVSWGKIRKDGDSVKVYAEATVAFPLIVAGTFAKPSRDSAPTDSSRGTTVETAEPPPLLFSPRSPSPPSFSPQHSPAPTYHPPTDPQHFQHMASSQPQAPPEDVDMSMSLTLPPQGQNHDRDDGRMEVMDADTNEVNITEVVEDSSGNTAGSHSPSDSDSDDAMDTTPDGVIQPAEATGPPADVIPPPPPDVLRELSTATTGNAATTNASSSPQTNGGIPPPPLRDHSRSPTSSRAPSPPPEHNDSNQNRESSDDDDSAPSWHPIHEDTSIPDEREMKEIEEQTEHSAHDHEHWEAKTFTKLEDPEFSPGPTGKIEWLVEHYNGTKENPNHELVMKSPRVNIGGHEWNIKFYPRGNDTEFLSVYVECASMETSADSNTSASSSNPSSSNSFNKTSSEADTDSEDLPLPVLPGHTSPRSHGVSAQVSVVLYNPAEPRVNFWRPCTHRFTPKQTDWGFTRFHGPYYEIQTRHHGQRQALLRNDQLAFIAYIRIVEDTTGCLWEHPLEQNPWDSFAMTGVQGLGMGRLRPNAPAQDGNFISAIAGWMMLMPFREMLYEATQIVPDPSAKYVSLEEVIDALAWYGVDMAMDHWDVVQVQEALRTKLQAELEDTHLNSALDRLFGPMKDRRTCQPTYRVSPKKFKSMQDAVVGTEGIVASNKALPYALQIEIERQEFVNTGERKWRKVVDKMALDDHISVNDVRYTLHSFVVHKEGHQSNQYLANVRPLGPNGKWYAFEDTKLENRVVCLTKRQAIAANEGVENPSQSDERKSVAYLVTYLMDDVAEDAFDGKNEQVWDVPAWLEDEAKLDRDIAAENDMAIDKNGEAEGDEKVEDMQAESEPTTHEFQIIDSRVFLQHYGPGTFDVFEKGSPIQSEFVYDIFFPSNVGPKGIKEKIASVVPGVEDPRQCRLWIMDSLAGTELRPNLLSASSFDLSDSKSKGQEPEWTVGDLAARTEERRLWLHVIDKKDLPPPPPPPPETNKQEGSANSNPSSSQALPDGIPGGVSVNTGLAIVDVPIDALLGGNMPIPTIPAIHDTLMSDADISPEEQELARRSGGPVTIIEIPALQGSNGAPPPPGTSIVQAAPMGIPGMDIAVPNAIVLSSGRGLSGTTSSSNDEIFFFLKVFDAEKQTMIPKGSFIESRKARLDRTVARLLEVLPDTDSDSLPEIYEEEDLVKAFTRRRRKTFAQEDLHDTCVLIAAFPISPENKLTLRAEGKATTPQQYLQFESHRRNFPHLYQGTFTFDYFSSEYYSGDMLAGLAHGAGTKISFDGTQYTGEFVLDDRHGQGSLTYSNGDTYTGSFASNQRSGHGTFTEASTTNRYEGNWKGDKKFGEGVTYWAQAQEAERICRICWDEGQLADAAFWDCGHVVACLGCAKRVDTCPVCRKRVGGAMRLFFVS</sequence>
<evidence type="ECO:0000256" key="10">
    <source>
        <dbReference type="ARBA" id="ARBA00022737"/>
    </source>
</evidence>
<evidence type="ECO:0000313" key="17">
    <source>
        <dbReference type="EMBL" id="KAF2095200.1"/>
    </source>
</evidence>
<dbReference type="InterPro" id="IPR036982">
    <property type="entry name" value="Deoxyhypusine_synthase_sf"/>
</dbReference>
<comment type="function">
    <text evidence="3">Catalyzes the NAD-dependent oxidative cleavage of spermidine and the subsequent transfer of the butylamine moiety of spermidine to the epsilon-amino group of a specific lysine residue of the eIF-5A precursor protein to form the intermediate deoxyhypusine residue.</text>
</comment>
<dbReference type="Pfam" id="PF01916">
    <property type="entry name" value="DS"/>
    <property type="match status" value="1"/>
</dbReference>
<comment type="similarity">
    <text evidence="6">Belongs to the deoxyhypusine synthase family.</text>
</comment>
<feature type="compositionally biased region" description="Polar residues" evidence="14">
    <location>
        <begin position="1302"/>
        <end position="1315"/>
    </location>
</feature>
<evidence type="ECO:0000256" key="3">
    <source>
        <dbReference type="ARBA" id="ARBA00002823"/>
    </source>
</evidence>
<feature type="compositionally biased region" description="Pro residues" evidence="14">
    <location>
        <begin position="377"/>
        <end position="393"/>
    </location>
</feature>
<evidence type="ECO:0000256" key="7">
    <source>
        <dbReference type="ARBA" id="ARBA00012683"/>
    </source>
</evidence>
<dbReference type="InterPro" id="IPR013083">
    <property type="entry name" value="Znf_RING/FYVE/PHD"/>
</dbReference>
<evidence type="ECO:0000256" key="14">
    <source>
        <dbReference type="SAM" id="MobiDB-lite"/>
    </source>
</evidence>
<proteinExistence type="inferred from homology"/>
<dbReference type="InterPro" id="IPR003409">
    <property type="entry name" value="MORN"/>
</dbReference>
<dbReference type="OrthoDB" id="294378at2759"/>
<evidence type="ECO:0000256" key="12">
    <source>
        <dbReference type="ARBA" id="ARBA00023256"/>
    </source>
</evidence>
<dbReference type="SUPFAM" id="SSF49599">
    <property type="entry name" value="TRAF domain-like"/>
    <property type="match status" value="1"/>
</dbReference>
<evidence type="ECO:0000256" key="8">
    <source>
        <dbReference type="ARBA" id="ARBA00022490"/>
    </source>
</evidence>
<comment type="cofactor">
    <cofactor evidence="2">
        <name>NAD(+)</name>
        <dbReference type="ChEBI" id="CHEBI:57540"/>
    </cofactor>
</comment>
<dbReference type="GO" id="GO:0004843">
    <property type="term" value="F:cysteine-type deubiquitinase activity"/>
    <property type="evidence" value="ECO:0007669"/>
    <property type="project" value="InterPro"/>
</dbReference>
<dbReference type="Pfam" id="PF13920">
    <property type="entry name" value="zf-C3HC4_3"/>
    <property type="match status" value="1"/>
</dbReference>
<keyword evidence="8" id="KW-0963">Cytoplasm</keyword>
<evidence type="ECO:0000256" key="1">
    <source>
        <dbReference type="ARBA" id="ARBA00000952"/>
    </source>
</evidence>
<dbReference type="EC" id="2.5.1.46" evidence="7"/>
<dbReference type="PROSITE" id="PS50144">
    <property type="entry name" value="MATH"/>
    <property type="match status" value="1"/>
</dbReference>
<evidence type="ECO:0000313" key="18">
    <source>
        <dbReference type="Proteomes" id="UP000799772"/>
    </source>
</evidence>
<evidence type="ECO:0000256" key="2">
    <source>
        <dbReference type="ARBA" id="ARBA00001911"/>
    </source>
</evidence>
<evidence type="ECO:0000259" key="15">
    <source>
        <dbReference type="PROSITE" id="PS50089"/>
    </source>
</evidence>
<gene>
    <name evidence="17" type="ORF">NA57DRAFT_44794</name>
</gene>
<dbReference type="SUPFAM" id="SSF82185">
    <property type="entry name" value="Histone H3 K4-specific methyltransferase SET7/9 N-terminal domain"/>
    <property type="match status" value="1"/>
</dbReference>
<evidence type="ECO:0000256" key="5">
    <source>
        <dbReference type="ARBA" id="ARBA00005041"/>
    </source>
</evidence>
<feature type="compositionally biased region" description="Polar residues" evidence="14">
    <location>
        <begin position="431"/>
        <end position="440"/>
    </location>
</feature>
<comment type="pathway">
    <text evidence="5">Protein modification; eIF5A hypusination.</text>
</comment>
<feature type="compositionally biased region" description="Low complexity" evidence="14">
    <location>
        <begin position="520"/>
        <end position="535"/>
    </location>
</feature>
<organism evidence="17 18">
    <name type="scientific">Rhizodiscina lignyota</name>
    <dbReference type="NCBI Taxonomy" id="1504668"/>
    <lineage>
        <taxon>Eukaryota</taxon>
        <taxon>Fungi</taxon>
        <taxon>Dikarya</taxon>
        <taxon>Ascomycota</taxon>
        <taxon>Pezizomycotina</taxon>
        <taxon>Dothideomycetes</taxon>
        <taxon>Pleosporomycetidae</taxon>
        <taxon>Aulographales</taxon>
        <taxon>Rhizodiscinaceae</taxon>
        <taxon>Rhizodiscina</taxon>
    </lineage>
</organism>
<dbReference type="FunFam" id="3.40.910.10:FF:000001">
    <property type="entry name" value="Probable deoxyhypusine synthase"/>
    <property type="match status" value="1"/>
</dbReference>
<accession>A0A9P4M311</accession>
<dbReference type="Gene3D" id="2.20.110.10">
    <property type="entry name" value="Histone H3 K4-specific methyltransferase SET7/9 N-terminal domain"/>
    <property type="match status" value="1"/>
</dbReference>